<keyword evidence="4" id="KW-1185">Reference proteome</keyword>
<keyword evidence="2" id="KW-0503">Monooxygenase</keyword>
<keyword evidence="2" id="KW-0479">Metal-binding</keyword>
<keyword evidence="2" id="KW-0560">Oxidoreductase</keyword>
<gene>
    <name evidence="3" type="ORF">GCM10023215_02890</name>
</gene>
<protein>
    <submittedName>
        <fullName evidence="3">Cytochrome P450</fullName>
    </submittedName>
</protein>
<dbReference type="CDD" id="cd11029">
    <property type="entry name" value="CYP107-like"/>
    <property type="match status" value="1"/>
</dbReference>
<evidence type="ECO:0000256" key="2">
    <source>
        <dbReference type="RuleBase" id="RU000461"/>
    </source>
</evidence>
<evidence type="ECO:0000256" key="1">
    <source>
        <dbReference type="ARBA" id="ARBA00010617"/>
    </source>
</evidence>
<dbReference type="InterPro" id="IPR001128">
    <property type="entry name" value="Cyt_P450"/>
</dbReference>
<comment type="similarity">
    <text evidence="1 2">Belongs to the cytochrome P450 family.</text>
</comment>
<evidence type="ECO:0000313" key="4">
    <source>
        <dbReference type="Proteomes" id="UP001500325"/>
    </source>
</evidence>
<dbReference type="PRINTS" id="PR00385">
    <property type="entry name" value="P450"/>
</dbReference>
<dbReference type="PANTHER" id="PTHR46696:SF1">
    <property type="entry name" value="CYTOCHROME P450 YJIB-RELATED"/>
    <property type="match status" value="1"/>
</dbReference>
<dbReference type="InterPro" id="IPR017972">
    <property type="entry name" value="Cyt_P450_CS"/>
</dbReference>
<evidence type="ECO:0000313" key="3">
    <source>
        <dbReference type="EMBL" id="GAA4674646.1"/>
    </source>
</evidence>
<proteinExistence type="inferred from homology"/>
<accession>A0ABP8VXR9</accession>
<dbReference type="PRINTS" id="PR00359">
    <property type="entry name" value="BP450"/>
</dbReference>
<dbReference type="Proteomes" id="UP001500325">
    <property type="component" value="Unassembled WGS sequence"/>
</dbReference>
<dbReference type="RefSeq" id="WP_345377780.1">
    <property type="nucleotide sequence ID" value="NZ_BAABIC010000001.1"/>
</dbReference>
<keyword evidence="2" id="KW-0408">Iron</keyword>
<dbReference type="Gene3D" id="1.10.630.10">
    <property type="entry name" value="Cytochrome P450"/>
    <property type="match status" value="1"/>
</dbReference>
<dbReference type="InterPro" id="IPR036396">
    <property type="entry name" value="Cyt_P450_sf"/>
</dbReference>
<name>A0ABP8VXR9_9PSEU</name>
<dbReference type="SUPFAM" id="SSF48264">
    <property type="entry name" value="Cytochrome P450"/>
    <property type="match status" value="1"/>
</dbReference>
<keyword evidence="2" id="KW-0349">Heme</keyword>
<dbReference type="InterPro" id="IPR002397">
    <property type="entry name" value="Cyt_P450_B"/>
</dbReference>
<dbReference type="PANTHER" id="PTHR46696">
    <property type="entry name" value="P450, PUTATIVE (EUROFUNG)-RELATED"/>
    <property type="match status" value="1"/>
</dbReference>
<reference evidence="4" key="1">
    <citation type="journal article" date="2019" name="Int. J. Syst. Evol. Microbiol.">
        <title>The Global Catalogue of Microorganisms (GCM) 10K type strain sequencing project: providing services to taxonomists for standard genome sequencing and annotation.</title>
        <authorList>
            <consortium name="The Broad Institute Genomics Platform"/>
            <consortium name="The Broad Institute Genome Sequencing Center for Infectious Disease"/>
            <person name="Wu L."/>
            <person name="Ma J."/>
        </authorList>
    </citation>
    <scope>NUCLEOTIDE SEQUENCE [LARGE SCALE GENOMIC DNA]</scope>
    <source>
        <strain evidence="4">JCM 18055</strain>
    </source>
</reference>
<comment type="caution">
    <text evidence="3">The sequence shown here is derived from an EMBL/GenBank/DDBJ whole genome shotgun (WGS) entry which is preliminary data.</text>
</comment>
<dbReference type="EMBL" id="BAABIC010000001">
    <property type="protein sequence ID" value="GAA4674646.1"/>
    <property type="molecule type" value="Genomic_DNA"/>
</dbReference>
<dbReference type="Pfam" id="PF00067">
    <property type="entry name" value="p450"/>
    <property type="match status" value="2"/>
</dbReference>
<organism evidence="3 4">
    <name type="scientific">Pseudonocardia yuanmonensis</name>
    <dbReference type="NCBI Taxonomy" id="1095914"/>
    <lineage>
        <taxon>Bacteria</taxon>
        <taxon>Bacillati</taxon>
        <taxon>Actinomycetota</taxon>
        <taxon>Actinomycetes</taxon>
        <taxon>Pseudonocardiales</taxon>
        <taxon>Pseudonocardiaceae</taxon>
        <taxon>Pseudonocardia</taxon>
    </lineage>
</organism>
<sequence length="411" mass="45006">MAVLDAPALTDPELLADPWHAFGRLREQAPVLRSRFGYGADEAPLWLVTRYADVRAVLSDPRFVNDPANAPGGRDTRKELMAAIGLTPDLTDYMTRSVLDADGADHTRLRKLVSRAFTVRRVGDLRPRVEEITAELLAGLATAEQPVDLVEAYAYPLPITVICELVGIPEEDRANWHVWGRELVSTDPARVPGAMRATVDHIRDLVARRRAQPTDDLLGAMIRAQEDGDRLSDFELVTMVLALVFAGHETTAHLIANSVAALLSRPDQLARLQADPALWPTAVNELMRLWGPVSMVRVRYATEPVEIGGVEIPAGAAVQPILLSANGDPREFDDAEAFDVARRTERGEGHLGFGHGAHYCLGAALARQEGEVALRALFTRFPSLELAVPPEELVWQPVPGSRRLAALPVRL</sequence>
<dbReference type="PROSITE" id="PS00086">
    <property type="entry name" value="CYTOCHROME_P450"/>
    <property type="match status" value="1"/>
</dbReference>